<protein>
    <submittedName>
        <fullName evidence="1">Uncharacterized protein</fullName>
    </submittedName>
</protein>
<sequence length="71" mass="8031">MILISKLGVVPGLFLLKCKVLEVLATNCVGMQNAMKKKFFRIVFQLGWLRKPGIRRAFVGLFQNFGCKSNL</sequence>
<dbReference type="AlphaFoldDB" id="A0A223V7G5"/>
<keyword evidence="2" id="KW-1185">Reference proteome</keyword>
<organism evidence="1 2">
    <name type="scientific">Maribacter cobaltidurans</name>
    <dbReference type="NCBI Taxonomy" id="1178778"/>
    <lineage>
        <taxon>Bacteria</taxon>
        <taxon>Pseudomonadati</taxon>
        <taxon>Bacteroidota</taxon>
        <taxon>Flavobacteriia</taxon>
        <taxon>Flavobacteriales</taxon>
        <taxon>Flavobacteriaceae</taxon>
        <taxon>Maribacter</taxon>
    </lineage>
</organism>
<dbReference type="KEGG" id="marb:CJ263_14710"/>
<evidence type="ECO:0000313" key="1">
    <source>
        <dbReference type="EMBL" id="ASV31364.1"/>
    </source>
</evidence>
<reference evidence="1 2" key="1">
    <citation type="submission" date="2017-08" db="EMBL/GenBank/DDBJ databases">
        <title>The complete genome sequence of Maribacter sp. B1, isolated from deep-sea sediment.</title>
        <authorList>
            <person name="Wu Y.-H."/>
            <person name="Cheng H."/>
            <person name="Xu X.-W."/>
        </authorList>
    </citation>
    <scope>NUCLEOTIDE SEQUENCE [LARGE SCALE GENOMIC DNA]</scope>
    <source>
        <strain evidence="1 2">B1</strain>
    </source>
</reference>
<gene>
    <name evidence="1" type="ORF">CJ263_14710</name>
</gene>
<proteinExistence type="predicted"/>
<accession>A0A223V7G5</accession>
<evidence type="ECO:0000313" key="2">
    <source>
        <dbReference type="Proteomes" id="UP000215244"/>
    </source>
</evidence>
<dbReference type="Proteomes" id="UP000215244">
    <property type="component" value="Chromosome"/>
</dbReference>
<dbReference type="EMBL" id="CP022957">
    <property type="protein sequence ID" value="ASV31364.1"/>
    <property type="molecule type" value="Genomic_DNA"/>
</dbReference>
<name>A0A223V7G5_9FLAO</name>